<accession>A0ABT2JT96</accession>
<dbReference type="Pfam" id="PF19474">
    <property type="entry name" value="DUF6011"/>
    <property type="match status" value="1"/>
</dbReference>
<dbReference type="RefSeq" id="WP_260218431.1">
    <property type="nucleotide sequence ID" value="NZ_JAJAGO010000006.1"/>
</dbReference>
<dbReference type="EMBL" id="JAJAGO010000006">
    <property type="protein sequence ID" value="MCT2591107.1"/>
    <property type="molecule type" value="Genomic_DNA"/>
</dbReference>
<sequence length="215" mass="23264">MTVRRRCELCPMWLTDPVSIRRGYGPTCAKKLGQPPQPITIHPAAPVAGQLALEDHMPDTVTDRPYTDADLRTEAARQHAALTAKPDLHYVGMQMVGIPIASRADERRGCWHDLDDIAGDGVDGRDTDPFGTAQRAVNDLMVGAADTSEWAVQLGAAGLEPHPSQAWMCAGVGYELAVQVATSPDLKAGAREELLREIRAAVDATVRRVLNRQPA</sequence>
<protein>
    <submittedName>
        <fullName evidence="1">DUF6011 domain-containing protein</fullName>
    </submittedName>
</protein>
<comment type="caution">
    <text evidence="1">The sequence shown here is derived from an EMBL/GenBank/DDBJ whole genome shotgun (WGS) entry which is preliminary data.</text>
</comment>
<name>A0ABT2JT96_9ACTN</name>
<dbReference type="InterPro" id="IPR046053">
    <property type="entry name" value="DUF6011"/>
</dbReference>
<reference evidence="1 2" key="1">
    <citation type="submission" date="2021-10" db="EMBL/GenBank/DDBJ databases">
        <title>Streptomyces gossypii sp. nov., isolated from soil collected from cotton field.</title>
        <authorList>
            <person name="Ge X."/>
            <person name="Chen X."/>
            <person name="Liu W."/>
        </authorList>
    </citation>
    <scope>NUCLEOTIDE SEQUENCE [LARGE SCALE GENOMIC DNA]</scope>
    <source>
        <strain evidence="1 2">N2-109</strain>
    </source>
</reference>
<keyword evidence="2" id="KW-1185">Reference proteome</keyword>
<evidence type="ECO:0000313" key="2">
    <source>
        <dbReference type="Proteomes" id="UP001156389"/>
    </source>
</evidence>
<evidence type="ECO:0000313" key="1">
    <source>
        <dbReference type="EMBL" id="MCT2591107.1"/>
    </source>
</evidence>
<proteinExistence type="predicted"/>
<dbReference type="Proteomes" id="UP001156389">
    <property type="component" value="Unassembled WGS sequence"/>
</dbReference>
<organism evidence="1 2">
    <name type="scientific">Streptomyces gossypii</name>
    <dbReference type="NCBI Taxonomy" id="2883101"/>
    <lineage>
        <taxon>Bacteria</taxon>
        <taxon>Bacillati</taxon>
        <taxon>Actinomycetota</taxon>
        <taxon>Actinomycetes</taxon>
        <taxon>Kitasatosporales</taxon>
        <taxon>Streptomycetaceae</taxon>
        <taxon>Streptomyces</taxon>
    </lineage>
</organism>
<gene>
    <name evidence="1" type="ORF">LHJ74_14515</name>
</gene>